<keyword evidence="1" id="KW-0472">Membrane</keyword>
<evidence type="ECO:0000256" key="1">
    <source>
        <dbReference type="SAM" id="Phobius"/>
    </source>
</evidence>
<name>A0A6C0BG06_9ZZZZ</name>
<keyword evidence="1" id="KW-0812">Transmembrane</keyword>
<organism evidence="2">
    <name type="scientific">viral metagenome</name>
    <dbReference type="NCBI Taxonomy" id="1070528"/>
    <lineage>
        <taxon>unclassified sequences</taxon>
        <taxon>metagenomes</taxon>
        <taxon>organismal metagenomes</taxon>
    </lineage>
</organism>
<feature type="transmembrane region" description="Helical" evidence="1">
    <location>
        <begin position="12"/>
        <end position="31"/>
    </location>
</feature>
<keyword evidence="1" id="KW-1133">Transmembrane helix</keyword>
<dbReference type="EMBL" id="MN739154">
    <property type="protein sequence ID" value="QHS90990.1"/>
    <property type="molecule type" value="Genomic_DNA"/>
</dbReference>
<sequence length="113" mass="12647">MGLLEILHDARFNTFFSFVIGIGLVCMLRPMCSGSDCTINKAPAEKDFDKYVYRMGNSSCYEFKTEIVPCPASGAVEAFKEYSQSAEKEDEAFRDQFARRNTIVAHCAHSATI</sequence>
<proteinExistence type="predicted"/>
<accession>A0A6C0BG06</accession>
<dbReference type="AlphaFoldDB" id="A0A6C0BG06"/>
<evidence type="ECO:0000313" key="2">
    <source>
        <dbReference type="EMBL" id="QHS90990.1"/>
    </source>
</evidence>
<protein>
    <submittedName>
        <fullName evidence="2">Uncharacterized protein</fullName>
    </submittedName>
</protein>
<reference evidence="2" key="1">
    <citation type="journal article" date="2020" name="Nature">
        <title>Giant virus diversity and host interactions through global metagenomics.</title>
        <authorList>
            <person name="Schulz F."/>
            <person name="Roux S."/>
            <person name="Paez-Espino D."/>
            <person name="Jungbluth S."/>
            <person name="Walsh D.A."/>
            <person name="Denef V.J."/>
            <person name="McMahon K.D."/>
            <person name="Konstantinidis K.T."/>
            <person name="Eloe-Fadrosh E.A."/>
            <person name="Kyrpides N.C."/>
            <person name="Woyke T."/>
        </authorList>
    </citation>
    <scope>NUCLEOTIDE SEQUENCE</scope>
    <source>
        <strain evidence="2">GVMAG-M-3300013004-44</strain>
    </source>
</reference>